<organism evidence="2 3">
    <name type="scientific">Candidatus Falkowbacteria bacterium RIFCSPLOWO2_02_FULL_45_21</name>
    <dbReference type="NCBI Taxonomy" id="1797989"/>
    <lineage>
        <taxon>Bacteria</taxon>
        <taxon>Candidatus Falkowiibacteriota</taxon>
    </lineage>
</organism>
<comment type="caution">
    <text evidence="2">The sequence shown here is derived from an EMBL/GenBank/DDBJ whole genome shotgun (WGS) entry which is preliminary data.</text>
</comment>
<proteinExistence type="inferred from homology"/>
<accession>A0A1F5SBX5</accession>
<name>A0A1F5SBX5_9BACT</name>
<evidence type="ECO:0000313" key="3">
    <source>
        <dbReference type="Proteomes" id="UP000178783"/>
    </source>
</evidence>
<dbReference type="PANTHER" id="PTHR35024">
    <property type="entry name" value="HYPOTHETICAL CYTOSOLIC PROTEIN"/>
    <property type="match status" value="1"/>
</dbReference>
<gene>
    <name evidence="2" type="ORF">A3H66_02235</name>
</gene>
<sequence length="128" mass="13316">MFNKPSQGGTSNKFETIIGPSVKVKGDFNAQGNIIVEGIVDGNLKTAGNLEVGGKAKITANLEAREAKVGGEIKGNIKTKGFLEITATAKIFGDIEAASLSVERGAVLNGKCVMPAGVEDIKKVNKDK</sequence>
<dbReference type="EMBL" id="MFFW01000031">
    <property type="protein sequence ID" value="OGF24225.1"/>
    <property type="molecule type" value="Genomic_DNA"/>
</dbReference>
<dbReference type="PANTHER" id="PTHR35024:SF4">
    <property type="entry name" value="POLYMER-FORMING CYTOSKELETAL PROTEIN"/>
    <property type="match status" value="1"/>
</dbReference>
<protein>
    <recommendedName>
        <fullName evidence="4">Cell shape determination protein CcmA</fullName>
    </recommendedName>
</protein>
<evidence type="ECO:0000313" key="2">
    <source>
        <dbReference type="EMBL" id="OGF24225.1"/>
    </source>
</evidence>
<dbReference type="AlphaFoldDB" id="A0A1F5SBX5"/>
<dbReference type="InterPro" id="IPR007607">
    <property type="entry name" value="BacA/B"/>
</dbReference>
<evidence type="ECO:0008006" key="4">
    <source>
        <dbReference type="Google" id="ProtNLM"/>
    </source>
</evidence>
<evidence type="ECO:0000256" key="1">
    <source>
        <dbReference type="ARBA" id="ARBA00044755"/>
    </source>
</evidence>
<dbReference type="Pfam" id="PF04519">
    <property type="entry name" value="Bactofilin"/>
    <property type="match status" value="1"/>
</dbReference>
<reference evidence="2 3" key="1">
    <citation type="journal article" date="2016" name="Nat. Commun.">
        <title>Thousands of microbial genomes shed light on interconnected biogeochemical processes in an aquifer system.</title>
        <authorList>
            <person name="Anantharaman K."/>
            <person name="Brown C.T."/>
            <person name="Hug L.A."/>
            <person name="Sharon I."/>
            <person name="Castelle C.J."/>
            <person name="Probst A.J."/>
            <person name="Thomas B.C."/>
            <person name="Singh A."/>
            <person name="Wilkins M.J."/>
            <person name="Karaoz U."/>
            <person name="Brodie E.L."/>
            <person name="Williams K.H."/>
            <person name="Hubbard S.S."/>
            <person name="Banfield J.F."/>
        </authorList>
    </citation>
    <scope>NUCLEOTIDE SEQUENCE [LARGE SCALE GENOMIC DNA]</scope>
</reference>
<comment type="similarity">
    <text evidence="1">Belongs to the bactofilin family.</text>
</comment>
<dbReference type="Proteomes" id="UP000178783">
    <property type="component" value="Unassembled WGS sequence"/>
</dbReference>